<name>F6HCU2_VITVI</name>
<reference evidence="3" key="1">
    <citation type="journal article" date="2007" name="Nature">
        <title>The grapevine genome sequence suggests ancestral hexaploidization in major angiosperm phyla.</title>
        <authorList>
            <consortium name="The French-Italian Public Consortium for Grapevine Genome Characterization."/>
            <person name="Jaillon O."/>
            <person name="Aury J.-M."/>
            <person name="Noel B."/>
            <person name="Policriti A."/>
            <person name="Clepet C."/>
            <person name="Casagrande A."/>
            <person name="Choisne N."/>
            <person name="Aubourg S."/>
            <person name="Vitulo N."/>
            <person name="Jubin C."/>
            <person name="Vezzi A."/>
            <person name="Legeai F."/>
            <person name="Hugueney P."/>
            <person name="Dasilva C."/>
            <person name="Horner D."/>
            <person name="Mica E."/>
            <person name="Jublot D."/>
            <person name="Poulain J."/>
            <person name="Bruyere C."/>
            <person name="Billault A."/>
            <person name="Segurens B."/>
            <person name="Gouyvenoux M."/>
            <person name="Ugarte E."/>
            <person name="Cattonaro F."/>
            <person name="Anthouard V."/>
            <person name="Vico V."/>
            <person name="Del Fabbro C."/>
            <person name="Alaux M."/>
            <person name="Di Gaspero G."/>
            <person name="Dumas V."/>
            <person name="Felice N."/>
            <person name="Paillard S."/>
            <person name="Juman I."/>
            <person name="Moroldo M."/>
            <person name="Scalabrin S."/>
            <person name="Canaguier A."/>
            <person name="Le Clainche I."/>
            <person name="Malacrida G."/>
            <person name="Durand E."/>
            <person name="Pesole G."/>
            <person name="Laucou V."/>
            <person name="Chatelet P."/>
            <person name="Merdinoglu D."/>
            <person name="Delledonne M."/>
            <person name="Pezzotti M."/>
            <person name="Lecharny A."/>
            <person name="Scarpelli C."/>
            <person name="Artiguenave F."/>
            <person name="Pe M.E."/>
            <person name="Valle G."/>
            <person name="Morgante M."/>
            <person name="Caboche M."/>
            <person name="Adam-Blondon A.-F."/>
            <person name="Weissenbach J."/>
            <person name="Quetier F."/>
            <person name="Wincker P."/>
        </authorList>
    </citation>
    <scope>NUCLEOTIDE SEQUENCE [LARGE SCALE GENOMIC DNA]</scope>
    <source>
        <strain evidence="3">cv. Pinot noir / PN40024</strain>
    </source>
</reference>
<organism evidence="2 3">
    <name type="scientific">Vitis vinifera</name>
    <name type="common">Grape</name>
    <dbReference type="NCBI Taxonomy" id="29760"/>
    <lineage>
        <taxon>Eukaryota</taxon>
        <taxon>Viridiplantae</taxon>
        <taxon>Streptophyta</taxon>
        <taxon>Embryophyta</taxon>
        <taxon>Tracheophyta</taxon>
        <taxon>Spermatophyta</taxon>
        <taxon>Magnoliopsida</taxon>
        <taxon>eudicotyledons</taxon>
        <taxon>Gunneridae</taxon>
        <taxon>Pentapetalae</taxon>
        <taxon>rosids</taxon>
        <taxon>Vitales</taxon>
        <taxon>Vitaceae</taxon>
        <taxon>Viteae</taxon>
        <taxon>Vitis</taxon>
    </lineage>
</organism>
<dbReference type="AlphaFoldDB" id="F6HCU2"/>
<dbReference type="ExpressionAtlas" id="F6HCU2">
    <property type="expression patterns" value="baseline"/>
</dbReference>
<keyword evidence="3" id="KW-1185">Reference proteome</keyword>
<proteinExistence type="predicted"/>
<evidence type="ECO:0000313" key="3">
    <source>
        <dbReference type="Proteomes" id="UP000009183"/>
    </source>
</evidence>
<accession>F6HCU2</accession>
<evidence type="ECO:0000259" key="1">
    <source>
        <dbReference type="Pfam" id="PF25019"/>
    </source>
</evidence>
<dbReference type="SUPFAM" id="SSF52058">
    <property type="entry name" value="L domain-like"/>
    <property type="match status" value="4"/>
</dbReference>
<dbReference type="STRING" id="29760.F6HCU2"/>
<dbReference type="Gene3D" id="3.80.10.10">
    <property type="entry name" value="Ribonuclease Inhibitor"/>
    <property type="match status" value="6"/>
</dbReference>
<dbReference type="Proteomes" id="UP000009183">
    <property type="component" value="Unassembled WGS sequence, unordered"/>
</dbReference>
<evidence type="ECO:0000313" key="2">
    <source>
        <dbReference type="EMBL" id="CCB50039.1"/>
    </source>
</evidence>
<dbReference type="InterPro" id="IPR056789">
    <property type="entry name" value="LRR_R13L1-DRL21"/>
</dbReference>
<dbReference type="PANTHER" id="PTHR47186">
    <property type="entry name" value="LEUCINE-RICH REPEAT-CONTAINING PROTEIN 57"/>
    <property type="match status" value="1"/>
</dbReference>
<dbReference type="Pfam" id="PF25019">
    <property type="entry name" value="LRR_R13L1-DRL21"/>
    <property type="match status" value="1"/>
</dbReference>
<dbReference type="PaxDb" id="29760-VIT_00s0222g00100.t01"/>
<feature type="domain" description="R13L1/DRL21-like LRR repeat region" evidence="1">
    <location>
        <begin position="273"/>
        <end position="400"/>
    </location>
</feature>
<dbReference type="InParanoid" id="F6HCU2"/>
<sequence length="957" mass="107460">MLKKMPPQVGKLINLQTLNRFFLSKGCHGVVSLEEQGLPCNLQYWEVNGCYNLEKLPNALHTLTSLTDLLIHNCPKLLSFPETGLQPMLRRLGVRNCRVLETLPDGMMMNSCILEYVDIKECPSFIEFPKGELPATLKKLTIEDCWRLDTKVLHGLLPKLIQLRVLSLSGYEINELPNSIGDLKHLRYLNLSHTKLKWLPEAVSSLYNLQSLILCNCMELIKLPICIMNLTNFRHLDISGSTMLEEMPPQVGSLVNLQTLSMFFLSKDNGSRIKELKNLLNLRGELAIIGLENVSDPRDAMYVNLKEIPNIEDLIMVWSEDSGNSRNESTVIEVLKWLQPHQSLKKLEIAFYGGSKFPHWIGDPSFSKMVCLELTDCKNCTSLPALGGLPFLKDLVIEGMNQVKSIGDGFYGDTANPFQSLEYLRFENMAEWNNWLIPKLGHEETKTLFPCLRELMIIKCPKLINLPHELPSLLPNALYTLASLAYTIIHNCPKLVSFPETGLPPMLRDLSVRNCEGLETLPDGMMINSCALERVEIRDCPSLIGFPKRELPVTLKMLIIENCEKLESLPEGIDNNNTCRLEKLHVCGCPSLKSIPRGYFPSTLETLSIWGCLQLQSIPGNMLQNLTSLQFLHICNCPDVVSSPEAFLNPNLKALSITDCENMRWPLSGWGLRTLTSLDELGIHGPFPDLLSFSGSHLLLPTSLTYLGLVNLHNLKSVLPIYGNSCALEYLKIKDCPSLIGFPKGELPATLKKLIIINCEKLESLPEGIDNNNTCHLEYLHVWGCPSLKSIPRGYFPSTLETLSIWDCQQLESIPGNMQQNLTSLQVLQICNCRDVLSSPEAFLNPNLEELCISDCENMRWPLSGWGLHTLTSLDKLMIQGPFPDLLSFPSSHLLLPTSITCLQLVNLYNLKSIASISLPSLISLKSLELYNCPKLWSFVPKGGQHLQYLKSGSVLF</sequence>
<dbReference type="PANTHER" id="PTHR47186:SF33">
    <property type="entry name" value="NB-ARC DOMAIN-CONTAINING PROTEIN"/>
    <property type="match status" value="1"/>
</dbReference>
<dbReference type="EMBL" id="FN595525">
    <property type="protein sequence ID" value="CCB50039.1"/>
    <property type="molecule type" value="Genomic_DNA"/>
</dbReference>
<dbReference type="SMR" id="F6HCU2"/>
<dbReference type="HOGENOM" id="CLU_308467_0_0_1"/>
<dbReference type="eggNOG" id="KOG4658">
    <property type="taxonomic scope" value="Eukaryota"/>
</dbReference>
<protein>
    <recommendedName>
        <fullName evidence="1">R13L1/DRL21-like LRR repeat region domain-containing protein</fullName>
    </recommendedName>
</protein>
<dbReference type="InterPro" id="IPR032675">
    <property type="entry name" value="LRR_dom_sf"/>
</dbReference>
<gene>
    <name evidence="2" type="ORF">VIT_00s0222g00100</name>
</gene>